<evidence type="ECO:0000313" key="3">
    <source>
        <dbReference type="Proteomes" id="UP001558613"/>
    </source>
</evidence>
<dbReference type="InterPro" id="IPR052208">
    <property type="entry name" value="DmX-like/RAVE_component"/>
</dbReference>
<comment type="caution">
    <text evidence="2">The sequence shown here is derived from an EMBL/GenBank/DDBJ whole genome shotgun (WGS) entry which is preliminary data.</text>
</comment>
<dbReference type="PANTHER" id="PTHR13950">
    <property type="entry name" value="RABCONNECTIN-RELATED"/>
    <property type="match status" value="1"/>
</dbReference>
<name>A0ABR3NKZ0_9TELE</name>
<gene>
    <name evidence="2" type="ORF">QQF64_024029</name>
</gene>
<feature type="region of interest" description="Disordered" evidence="1">
    <location>
        <begin position="195"/>
        <end position="230"/>
    </location>
</feature>
<dbReference type="Proteomes" id="UP001558613">
    <property type="component" value="Unassembled WGS sequence"/>
</dbReference>
<organism evidence="2 3">
    <name type="scientific">Cirrhinus molitorella</name>
    <name type="common">mud carp</name>
    <dbReference type="NCBI Taxonomy" id="172907"/>
    <lineage>
        <taxon>Eukaryota</taxon>
        <taxon>Metazoa</taxon>
        <taxon>Chordata</taxon>
        <taxon>Craniata</taxon>
        <taxon>Vertebrata</taxon>
        <taxon>Euteleostomi</taxon>
        <taxon>Actinopterygii</taxon>
        <taxon>Neopterygii</taxon>
        <taxon>Teleostei</taxon>
        <taxon>Ostariophysi</taxon>
        <taxon>Cypriniformes</taxon>
        <taxon>Cyprinidae</taxon>
        <taxon>Labeoninae</taxon>
        <taxon>Labeonini</taxon>
        <taxon>Cirrhinus</taxon>
    </lineage>
</organism>
<accession>A0ABR3NKZ0</accession>
<protein>
    <submittedName>
        <fullName evidence="2">Uncharacterized protein</fullName>
    </submittedName>
</protein>
<evidence type="ECO:0000256" key="1">
    <source>
        <dbReference type="SAM" id="MobiDB-lite"/>
    </source>
</evidence>
<proteinExistence type="predicted"/>
<keyword evidence="3" id="KW-1185">Reference proteome</keyword>
<reference evidence="2 3" key="1">
    <citation type="submission" date="2023-09" db="EMBL/GenBank/DDBJ databases">
        <authorList>
            <person name="Wang M."/>
        </authorList>
    </citation>
    <scope>NUCLEOTIDE SEQUENCE [LARGE SCALE GENOMIC DNA]</scope>
    <source>
        <strain evidence="2">GT-2023</strain>
        <tissue evidence="2">Liver</tissue>
    </source>
</reference>
<feature type="compositionally biased region" description="Basic residues" evidence="1">
    <location>
        <begin position="202"/>
        <end position="213"/>
    </location>
</feature>
<sequence length="368" mass="40176">MSAGTGTEAADMLFSIHPSGRIAVVWQLADCWTNTHPCMFQTGACTGRRIPEERERYPQVPSGQDSVLPPTGDANSLSRSVVMYACNRNVDLAIQHGRQRPAGLPHSSSTLIGLSQSKPSSNSLRLSIFTPSVLMISKHADGSAQPVAVSFAETRPSPRCSLSHKSGTSVHRFHLKRSGLHYPCSRCLAHHLRTTTPEDARRGRRSPPARRRPVPQEQSVVRRGLPNPKRHLQLADPVASDSRNCLGVYGNSPSACFIASDGHSLRLYQAIIEAKKLLSELSNPDISKYVGEVFNIISQQSTAKPGCIIELDAITDFQGKETQLLHFSPADALLPSLLPVVEEITQSGRSLLHMWHLQLDAVPVIMGL</sequence>
<evidence type="ECO:0000313" key="2">
    <source>
        <dbReference type="EMBL" id="KAL1277356.1"/>
    </source>
</evidence>
<dbReference type="PANTHER" id="PTHR13950:SF12">
    <property type="entry name" value="DMX-LIKE PROTEIN 1"/>
    <property type="match status" value="1"/>
</dbReference>
<dbReference type="EMBL" id="JAYMGO010000003">
    <property type="protein sequence ID" value="KAL1277356.1"/>
    <property type="molecule type" value="Genomic_DNA"/>
</dbReference>